<dbReference type="AlphaFoldDB" id="A0A0P6X7C5"/>
<accession>A0A0P6X7C5</accession>
<dbReference type="Proteomes" id="UP000050430">
    <property type="component" value="Unassembled WGS sequence"/>
</dbReference>
<comment type="caution">
    <text evidence="1">The sequence shown here is derived from an EMBL/GenBank/DDBJ whole genome shotgun (WGS) entry which is preliminary data.</text>
</comment>
<organism evidence="1 2">
    <name type="scientific">Leptolinea tardivitalis</name>
    <dbReference type="NCBI Taxonomy" id="229920"/>
    <lineage>
        <taxon>Bacteria</taxon>
        <taxon>Bacillati</taxon>
        <taxon>Chloroflexota</taxon>
        <taxon>Anaerolineae</taxon>
        <taxon>Anaerolineales</taxon>
        <taxon>Anaerolineaceae</taxon>
        <taxon>Leptolinea</taxon>
    </lineage>
</organism>
<gene>
    <name evidence="1" type="ORF">ADM99_11965</name>
</gene>
<evidence type="ECO:0000313" key="1">
    <source>
        <dbReference type="EMBL" id="KPL71009.1"/>
    </source>
</evidence>
<evidence type="ECO:0000313" key="2">
    <source>
        <dbReference type="Proteomes" id="UP000050430"/>
    </source>
</evidence>
<keyword evidence="2" id="KW-1185">Reference proteome</keyword>
<dbReference type="RefSeq" id="WP_062422735.1">
    <property type="nucleotide sequence ID" value="NZ_BBYA01000011.1"/>
</dbReference>
<dbReference type="OrthoDB" id="3268555at2"/>
<dbReference type="EMBL" id="LGCK01000012">
    <property type="protein sequence ID" value="KPL71009.1"/>
    <property type="molecule type" value="Genomic_DNA"/>
</dbReference>
<name>A0A0P6X7C5_9CHLR</name>
<evidence type="ECO:0008006" key="3">
    <source>
        <dbReference type="Google" id="ProtNLM"/>
    </source>
</evidence>
<reference evidence="1 2" key="1">
    <citation type="submission" date="2015-07" db="EMBL/GenBank/DDBJ databases">
        <title>Genome sequence of Leptolinea tardivitalis DSM 16556.</title>
        <authorList>
            <person name="Hemp J."/>
            <person name="Ward L.M."/>
            <person name="Pace L.A."/>
            <person name="Fischer W.W."/>
        </authorList>
    </citation>
    <scope>NUCLEOTIDE SEQUENCE [LARGE SCALE GENOMIC DNA]</scope>
    <source>
        <strain evidence="1 2">YMTK-2</strain>
    </source>
</reference>
<protein>
    <recommendedName>
        <fullName evidence="3">Methyltransferase type 11 domain-containing protein</fullName>
    </recommendedName>
</protein>
<dbReference type="STRING" id="229920.ADM99_11965"/>
<dbReference type="SUPFAM" id="SSF53335">
    <property type="entry name" value="S-adenosyl-L-methionine-dependent methyltransferases"/>
    <property type="match status" value="1"/>
</dbReference>
<proteinExistence type="predicted"/>
<dbReference type="InterPro" id="IPR029063">
    <property type="entry name" value="SAM-dependent_MTases_sf"/>
</dbReference>
<sequence length="275" mass="31930">MNPFTSLYFAWMRLRNSLDFPIRQHLHFSSRPVIQTVKHAVNILDTYPPEEQARVNSQITRLRAQYHFDYYEKNHRVEEIKENFFYLAMLDSAFEQSQTAFPPSVTAADIGPSSWFYVHALHAALTWYQSSVPRTVHLTGYEMDAFRLYSDFHTRRDHALGNMQGLAGIEYSEKGFEILPSTCDLITLFFPFVFLKDHLEWGLPGNLFEPMDLLNTAWNSLKPGGLLLIVNQGLEEHTAELKNLEHLGIKPTASIRMEPLLYSYPLERFIITAKR</sequence>